<evidence type="ECO:0000256" key="6">
    <source>
        <dbReference type="ARBA" id="ARBA00022989"/>
    </source>
</evidence>
<feature type="transmembrane region" description="Helical" evidence="8">
    <location>
        <begin position="376"/>
        <end position="400"/>
    </location>
</feature>
<dbReference type="PANTHER" id="PTHR33908">
    <property type="entry name" value="MANNOSYLTRANSFERASE YKCB-RELATED"/>
    <property type="match status" value="1"/>
</dbReference>
<evidence type="ECO:0000256" key="2">
    <source>
        <dbReference type="ARBA" id="ARBA00022475"/>
    </source>
</evidence>
<evidence type="ECO:0000256" key="4">
    <source>
        <dbReference type="ARBA" id="ARBA00022679"/>
    </source>
</evidence>
<keyword evidence="4 10" id="KW-0808">Transferase</keyword>
<dbReference type="Proteomes" id="UP000297861">
    <property type="component" value="Unassembled WGS sequence"/>
</dbReference>
<sequence length="544" mass="62675">MTNTQNHLIHYLFIIVVCFFAFFVNNQIIPADLMESRNLATAQEMIHTDNYLMPTMNGEPRLEKPPLPTWIAAGVELLFPENLVVQRYMAAISATIMVFFLYFLVSRLTKNRNIGLLSSLVLASCFNIILMGRTATWDIYCHSFMLGAIYFLVLGLEEKGKQWGHFFITGLFLGLSFLSKGPVSFYALLLPFLISYIIVLRPSAKDKVLPILIMILTCLVISTWWPVYARLSHPELAVAVADKESSSWLNHNVRPLYYYWQFPAEAGIWALFWITSLCWFHWKKKIENRHVYIFSVIWTLAAFILLSLIPEKKTRYLLPMLIPGAINIGFYIYHCANSIMTSKEKNTFRFNIIVIILILVALPVALYIMFFKDGMVTLPLYIVTSVISICLAVFLIISVFNKHRINVLKAFTGILLTMIMVEGLCMIPAGNMFINNDRHSIRMLRKIDRVQNMPFFYNEKEQLRMELVYEANQVIRPLNVSDSTLIQSKLPFVFVSGAPIDSLLAGKNVKIEYIDTFDNNWQKSSSRRYNEDLVRQVAIISKLK</sequence>
<feature type="transmembrane region" description="Helical" evidence="8">
    <location>
        <begin position="348"/>
        <end position="370"/>
    </location>
</feature>
<dbReference type="GO" id="GO:0005886">
    <property type="term" value="C:plasma membrane"/>
    <property type="evidence" value="ECO:0007669"/>
    <property type="project" value="UniProtKB-SubCell"/>
</dbReference>
<feature type="transmembrane region" description="Helical" evidence="8">
    <location>
        <begin position="412"/>
        <end position="434"/>
    </location>
</feature>
<evidence type="ECO:0000313" key="10">
    <source>
        <dbReference type="EMBL" id="TFD98818.1"/>
    </source>
</evidence>
<feature type="transmembrane region" description="Helical" evidence="8">
    <location>
        <begin position="163"/>
        <end position="179"/>
    </location>
</feature>
<keyword evidence="5 8" id="KW-0812">Transmembrane</keyword>
<evidence type="ECO:0000256" key="5">
    <source>
        <dbReference type="ARBA" id="ARBA00022692"/>
    </source>
</evidence>
<feature type="domain" description="Glycosyltransferase RgtA/B/C/D-like" evidence="9">
    <location>
        <begin position="64"/>
        <end position="224"/>
    </location>
</feature>
<feature type="transmembrane region" description="Helical" evidence="8">
    <location>
        <begin position="88"/>
        <end position="105"/>
    </location>
</feature>
<name>A0A4Y8L9U6_9BACT</name>
<organism evidence="10 11">
    <name type="scientific">Dysgonomonas capnocytophagoides</name>
    <dbReference type="NCBI Taxonomy" id="45254"/>
    <lineage>
        <taxon>Bacteria</taxon>
        <taxon>Pseudomonadati</taxon>
        <taxon>Bacteroidota</taxon>
        <taxon>Bacteroidia</taxon>
        <taxon>Bacteroidales</taxon>
        <taxon>Dysgonomonadaceae</taxon>
        <taxon>Dysgonomonas</taxon>
    </lineage>
</organism>
<dbReference type="STRING" id="1121485.GCA_000426485_00004"/>
<feature type="transmembrane region" description="Helical" evidence="8">
    <location>
        <begin position="137"/>
        <end position="156"/>
    </location>
</feature>
<dbReference type="RefSeq" id="WP_134435289.1">
    <property type="nucleotide sequence ID" value="NZ_SOML01000001.1"/>
</dbReference>
<reference evidence="10 11" key="1">
    <citation type="submission" date="2019-03" db="EMBL/GenBank/DDBJ databases">
        <title>San Antonio Military Medical Center submission to MRSN (WRAIR), pending publication.</title>
        <authorList>
            <person name="Blyth D.M."/>
            <person name="Mccarthy S.L."/>
            <person name="Schall S.E."/>
            <person name="Stam J.A."/>
            <person name="Ong A.C."/>
            <person name="Mcgann P.T."/>
        </authorList>
    </citation>
    <scope>NUCLEOTIDE SEQUENCE [LARGE SCALE GENOMIC DNA]</scope>
    <source>
        <strain evidence="10 11">MRSN571793</strain>
    </source>
</reference>
<dbReference type="PANTHER" id="PTHR33908:SF3">
    <property type="entry name" value="UNDECAPRENYL PHOSPHATE-ALPHA-4-AMINO-4-DEOXY-L-ARABINOSE ARABINOSYL TRANSFERASE"/>
    <property type="match status" value="1"/>
</dbReference>
<evidence type="ECO:0000313" key="11">
    <source>
        <dbReference type="Proteomes" id="UP000297861"/>
    </source>
</evidence>
<feature type="transmembrane region" description="Helical" evidence="8">
    <location>
        <begin position="114"/>
        <end position="131"/>
    </location>
</feature>
<keyword evidence="7 8" id="KW-0472">Membrane</keyword>
<feature type="transmembrane region" description="Helical" evidence="8">
    <location>
        <begin position="185"/>
        <end position="201"/>
    </location>
</feature>
<feature type="transmembrane region" description="Helical" evidence="8">
    <location>
        <begin position="316"/>
        <end position="336"/>
    </location>
</feature>
<dbReference type="OrthoDB" id="8353433at2"/>
<keyword evidence="11" id="KW-1185">Reference proteome</keyword>
<comment type="subcellular location">
    <subcellularLocation>
        <location evidence="1">Cell membrane</location>
        <topology evidence="1">Multi-pass membrane protein</topology>
    </subcellularLocation>
</comment>
<feature type="transmembrane region" description="Helical" evidence="8">
    <location>
        <begin position="9"/>
        <end position="29"/>
    </location>
</feature>
<dbReference type="GO" id="GO:0016763">
    <property type="term" value="F:pentosyltransferase activity"/>
    <property type="evidence" value="ECO:0007669"/>
    <property type="project" value="TreeGrafter"/>
</dbReference>
<evidence type="ECO:0000256" key="3">
    <source>
        <dbReference type="ARBA" id="ARBA00022676"/>
    </source>
</evidence>
<keyword evidence="2" id="KW-1003">Cell membrane</keyword>
<evidence type="ECO:0000259" key="9">
    <source>
        <dbReference type="Pfam" id="PF13231"/>
    </source>
</evidence>
<keyword evidence="3" id="KW-0328">Glycosyltransferase</keyword>
<feature type="transmembrane region" description="Helical" evidence="8">
    <location>
        <begin position="257"/>
        <end position="279"/>
    </location>
</feature>
<dbReference type="EMBL" id="SOML01000001">
    <property type="protein sequence ID" value="TFD98818.1"/>
    <property type="molecule type" value="Genomic_DNA"/>
</dbReference>
<dbReference type="GO" id="GO:0010041">
    <property type="term" value="P:response to iron(III) ion"/>
    <property type="evidence" value="ECO:0007669"/>
    <property type="project" value="TreeGrafter"/>
</dbReference>
<evidence type="ECO:0000256" key="1">
    <source>
        <dbReference type="ARBA" id="ARBA00004651"/>
    </source>
</evidence>
<proteinExistence type="predicted"/>
<protein>
    <submittedName>
        <fullName evidence="10">Glycosyltransferase family 39 protein</fullName>
    </submittedName>
</protein>
<feature type="transmembrane region" description="Helical" evidence="8">
    <location>
        <begin position="291"/>
        <end position="310"/>
    </location>
</feature>
<dbReference type="Pfam" id="PF13231">
    <property type="entry name" value="PMT_2"/>
    <property type="match status" value="1"/>
</dbReference>
<feature type="transmembrane region" description="Helical" evidence="8">
    <location>
        <begin position="208"/>
        <end position="227"/>
    </location>
</feature>
<dbReference type="InterPro" id="IPR050297">
    <property type="entry name" value="LipidA_mod_glycosyltrf_83"/>
</dbReference>
<accession>A0A4Y8L9U6</accession>
<gene>
    <name evidence="10" type="ORF">E2605_01660</name>
</gene>
<keyword evidence="6 8" id="KW-1133">Transmembrane helix</keyword>
<comment type="caution">
    <text evidence="10">The sequence shown here is derived from an EMBL/GenBank/DDBJ whole genome shotgun (WGS) entry which is preliminary data.</text>
</comment>
<evidence type="ECO:0000256" key="8">
    <source>
        <dbReference type="SAM" id="Phobius"/>
    </source>
</evidence>
<dbReference type="InterPro" id="IPR038731">
    <property type="entry name" value="RgtA/B/C-like"/>
</dbReference>
<dbReference type="AlphaFoldDB" id="A0A4Y8L9U6"/>
<dbReference type="GO" id="GO:0009103">
    <property type="term" value="P:lipopolysaccharide biosynthetic process"/>
    <property type="evidence" value="ECO:0007669"/>
    <property type="project" value="UniProtKB-ARBA"/>
</dbReference>
<evidence type="ECO:0000256" key="7">
    <source>
        <dbReference type="ARBA" id="ARBA00023136"/>
    </source>
</evidence>